<evidence type="ECO:0000313" key="1">
    <source>
        <dbReference type="EMBL" id="MDF4185940.1"/>
    </source>
</evidence>
<reference evidence="3" key="1">
    <citation type="submission" date="2017-04" db="EMBL/GenBank/DDBJ databases">
        <title>Function of individual gut microbiota members based on whole genome sequencing of pure cultures obtained from chicken caecum.</title>
        <authorList>
            <person name="Medvecky M."/>
            <person name="Cejkova D."/>
            <person name="Polansky O."/>
            <person name="Karasova D."/>
            <person name="Kubasova T."/>
            <person name="Cizek A."/>
            <person name="Rychlik I."/>
        </authorList>
    </citation>
    <scope>NUCLEOTIDE SEQUENCE [LARGE SCALE GENOMIC DNA]</scope>
    <source>
        <strain evidence="3">An84</strain>
    </source>
</reference>
<evidence type="ECO:0000313" key="3">
    <source>
        <dbReference type="Proteomes" id="UP000196255"/>
    </source>
</evidence>
<dbReference type="Proteomes" id="UP000196255">
    <property type="component" value="Unassembled WGS sequence"/>
</dbReference>
<sequence>MNENIENMVAELKREFPDNWGDGENGLNLIIKDQEEFVFSEESAFSERILYYIEIQYKGDGTQIDISDYSDYSTFDIRESLWIDAENLEVIGKVISIVAKHLKNIDFYKHYRVG</sequence>
<reference evidence="2" key="2">
    <citation type="journal article" date="2018" name="BMC Genomics">
        <title>Whole genome sequencing and function prediction of 133 gut anaerobes isolated from chicken caecum in pure cultures.</title>
        <authorList>
            <person name="Medvecky M."/>
            <person name="Cejkova D."/>
            <person name="Polansky O."/>
            <person name="Karasova D."/>
            <person name="Kubasova T."/>
            <person name="Cizek A."/>
            <person name="Rychlik I."/>
        </authorList>
    </citation>
    <scope>NUCLEOTIDE SEQUENCE</scope>
    <source>
        <strain evidence="2">An84</strain>
    </source>
</reference>
<proteinExistence type="predicted"/>
<protein>
    <submittedName>
        <fullName evidence="1">Uncharacterized protein</fullName>
    </submittedName>
</protein>
<accession>A0AAW6Q373</accession>
<name>A0AAW6Q373_9LACO</name>
<comment type="caution">
    <text evidence="1">The sequence shown here is derived from an EMBL/GenBank/DDBJ whole genome shotgun (WGS) entry which is preliminary data.</text>
</comment>
<dbReference type="Proteomes" id="UP001213566">
    <property type="component" value="Unassembled WGS sequence"/>
</dbReference>
<dbReference type="AlphaFoldDB" id="A0AAW6Q373"/>
<evidence type="ECO:0000313" key="2">
    <source>
        <dbReference type="EMBL" id="OUN19338.1"/>
    </source>
</evidence>
<reference evidence="1" key="3">
    <citation type="submission" date="2023-02" db="EMBL/GenBank/DDBJ databases">
        <title>Draft Whole-Genome Sequences of competitive exclusion Lactobacillus salivarius strains for Poultry.</title>
        <authorList>
            <person name="Ma L.M."/>
            <person name="Lopez-Guerra N."/>
            <person name="Zhang G."/>
        </authorList>
    </citation>
    <scope>NUCLEOTIDE SEQUENCE</scope>
    <source>
        <strain evidence="1">Salm-9</strain>
    </source>
</reference>
<gene>
    <name evidence="2" type="ORF">B5G36_02135</name>
    <name evidence="1" type="ORF">PV940_02690</name>
</gene>
<organism evidence="1 4">
    <name type="scientific">Ligilactobacillus salivarius</name>
    <dbReference type="NCBI Taxonomy" id="1624"/>
    <lineage>
        <taxon>Bacteria</taxon>
        <taxon>Bacillati</taxon>
        <taxon>Bacillota</taxon>
        <taxon>Bacilli</taxon>
        <taxon>Lactobacillales</taxon>
        <taxon>Lactobacillaceae</taxon>
        <taxon>Ligilactobacillus</taxon>
    </lineage>
</organism>
<evidence type="ECO:0000313" key="4">
    <source>
        <dbReference type="Proteomes" id="UP001213566"/>
    </source>
</evidence>
<dbReference type="EMBL" id="NFHF01000003">
    <property type="protein sequence ID" value="OUN19338.1"/>
    <property type="molecule type" value="Genomic_DNA"/>
</dbReference>
<dbReference type="EMBL" id="JARKHV010000002">
    <property type="protein sequence ID" value="MDF4185940.1"/>
    <property type="molecule type" value="Genomic_DNA"/>
</dbReference>
<dbReference type="RefSeq" id="WP_087366115.1">
    <property type="nucleotide sequence ID" value="NZ_JARKHV010000002.1"/>
</dbReference>